<dbReference type="EMBL" id="CAJNOB010000070">
    <property type="protein sequence ID" value="CAF0704912.1"/>
    <property type="molecule type" value="Genomic_DNA"/>
</dbReference>
<gene>
    <name evidence="1" type="ORF">MPNT_80017</name>
</gene>
<comment type="caution">
    <text evidence="1">The sequence shown here is derived from an EMBL/GenBank/DDBJ whole genome shotgun (WGS) entry which is preliminary data.</text>
</comment>
<accession>A0A8J2BRJ3</accession>
<proteinExistence type="predicted"/>
<keyword evidence="2" id="KW-1185">Reference proteome</keyword>
<dbReference type="Proteomes" id="UP000663859">
    <property type="component" value="Unassembled WGS sequence"/>
</dbReference>
<name>A0A8J2BRJ3_9BACT</name>
<protein>
    <submittedName>
        <fullName evidence="1">Uncharacterized protein</fullName>
    </submittedName>
</protein>
<organism evidence="1 2">
    <name type="scientific">Candidatus Methylacidithermus pantelleriae</name>
    <dbReference type="NCBI Taxonomy" id="2744239"/>
    <lineage>
        <taxon>Bacteria</taxon>
        <taxon>Pseudomonadati</taxon>
        <taxon>Verrucomicrobiota</taxon>
        <taxon>Methylacidiphilae</taxon>
        <taxon>Methylacidiphilales</taxon>
        <taxon>Methylacidiphilaceae</taxon>
        <taxon>Candidatus Methylacidithermus</taxon>
    </lineage>
</organism>
<evidence type="ECO:0000313" key="1">
    <source>
        <dbReference type="EMBL" id="CAF0704912.1"/>
    </source>
</evidence>
<dbReference type="AlphaFoldDB" id="A0A8J2BRJ3"/>
<sequence>MLQIYDICVKPRGIFYNVLIMRYLLF</sequence>
<reference evidence="1" key="1">
    <citation type="submission" date="2021-02" db="EMBL/GenBank/DDBJ databases">
        <authorList>
            <person name="Cremers G."/>
            <person name="Picone N."/>
        </authorList>
    </citation>
    <scope>NUCLEOTIDE SEQUENCE</scope>
    <source>
        <strain evidence="1">PQ17</strain>
    </source>
</reference>
<evidence type="ECO:0000313" key="2">
    <source>
        <dbReference type="Proteomes" id="UP000663859"/>
    </source>
</evidence>